<dbReference type="SUPFAM" id="SSF51011">
    <property type="entry name" value="Glycosyl hydrolase domain"/>
    <property type="match status" value="1"/>
</dbReference>
<accession>A0ABR6TN08</accession>
<evidence type="ECO:0000256" key="6">
    <source>
        <dbReference type="ARBA" id="ARBA00022676"/>
    </source>
</evidence>
<dbReference type="CDD" id="cd02855">
    <property type="entry name" value="E_set_GBE_prok_N"/>
    <property type="match status" value="1"/>
</dbReference>
<comment type="pathway">
    <text evidence="3 10">Glycan biosynthesis; glycogen biosynthesis.</text>
</comment>
<dbReference type="Gene3D" id="2.60.40.1180">
    <property type="entry name" value="Golgi alpha-mannosidase II"/>
    <property type="match status" value="1"/>
</dbReference>
<gene>
    <name evidence="10 12" type="primary">glgB</name>
    <name evidence="12" type="ORF">HLB29_09000</name>
</gene>
<dbReference type="EMBL" id="JABGBW010000014">
    <property type="protein sequence ID" value="MBC2576807.1"/>
    <property type="molecule type" value="Genomic_DNA"/>
</dbReference>
<evidence type="ECO:0000256" key="8">
    <source>
        <dbReference type="ARBA" id="ARBA00023056"/>
    </source>
</evidence>
<comment type="subunit">
    <text evidence="10">Monomer.</text>
</comment>
<comment type="similarity">
    <text evidence="4 10">Belongs to the glycosyl hydrolase 13 family. GlgB subfamily.</text>
</comment>
<keyword evidence="6 10" id="KW-0328">Glycosyltransferase</keyword>
<reference evidence="12 13" key="1">
    <citation type="submission" date="2020-05" db="EMBL/GenBank/DDBJ databases">
        <title>Draft genome of xy-202 and genomic insight in genome of the genus Peptostreptococcus.</title>
        <authorList>
            <person name="Zhang Z."/>
        </authorList>
    </citation>
    <scope>NUCLEOTIDE SEQUENCE [LARGE SCALE GENOMIC DNA]</scope>
    <source>
        <strain evidence="12 13">DSM 27025</strain>
    </source>
</reference>
<evidence type="ECO:0000313" key="13">
    <source>
        <dbReference type="Proteomes" id="UP000713904"/>
    </source>
</evidence>
<dbReference type="Gene3D" id="2.60.40.10">
    <property type="entry name" value="Immunoglobulins"/>
    <property type="match status" value="1"/>
</dbReference>
<dbReference type="NCBIfam" id="NF003811">
    <property type="entry name" value="PRK05402.1"/>
    <property type="match status" value="1"/>
</dbReference>
<dbReference type="EC" id="2.4.1.18" evidence="10"/>
<dbReference type="InterPro" id="IPR013783">
    <property type="entry name" value="Ig-like_fold"/>
</dbReference>
<dbReference type="NCBIfam" id="TIGR01515">
    <property type="entry name" value="branching_enzym"/>
    <property type="match status" value="1"/>
</dbReference>
<dbReference type="PANTHER" id="PTHR43651">
    <property type="entry name" value="1,4-ALPHA-GLUCAN-BRANCHING ENZYME"/>
    <property type="match status" value="1"/>
</dbReference>
<comment type="catalytic activity">
    <reaction evidence="1 10">
        <text>Transfers a segment of a (1-&gt;4)-alpha-D-glucan chain to a primary hydroxy group in a similar glucan chain.</text>
        <dbReference type="EC" id="2.4.1.18"/>
    </reaction>
</comment>
<dbReference type="NCBIfam" id="NF008967">
    <property type="entry name" value="PRK12313.1"/>
    <property type="match status" value="1"/>
</dbReference>
<dbReference type="SUPFAM" id="SSF51445">
    <property type="entry name" value="(Trans)glycosidases"/>
    <property type="match status" value="1"/>
</dbReference>
<comment type="caution">
    <text evidence="12">The sequence shown here is derived from an EMBL/GenBank/DDBJ whole genome shotgun (WGS) entry which is preliminary data.</text>
</comment>
<keyword evidence="5 10" id="KW-0321">Glycogen metabolism</keyword>
<evidence type="ECO:0000259" key="11">
    <source>
        <dbReference type="SMART" id="SM00642"/>
    </source>
</evidence>
<dbReference type="PIRSF" id="PIRSF000463">
    <property type="entry name" value="GlgB"/>
    <property type="match status" value="1"/>
</dbReference>
<sequence length="621" mass="72811">MVECKDYDMAEYLFHEGTNYHSFEFLGSFLQGDSCTFRVWAPNAKKVFVTGEFCDWNPNKYEAIKITDSGVYECVIDGIKQFDSYKYVFITRDGKMIYKSDPYAVHFETRPATSSKVYKMDEYDWGDDKWMSTRQIPYSKPMSIYEVHLGSWKKKPNGDYYTYKELAVELTKYVKKMNYTHIEILPIMEYPFDKSWGYQVTGYYAPTSRYGLPEDFMFLVDEMHKNNIGVIMDWVPGHFPKDESGLFEFDGEYVYEYSDPNKIEHKEWGTRVFDYGRNEVNSFLISNAVYWIDKYHVDGLRVDAVSSMLYLDYGRSDGNWSSNKYGGNENLEAVSFLRKLNTFIKKEYPDVMMIAEESTVWPKVTHDIEHGGLGFDFKWNMGWMNDSLKYLESDPFFRKGIHNNLTFSMTYAFSENYILPLSHDEVVHGKKSILDRATVGFEDKFSNLKAFLGYMFAHPGKKLGFMGLDIAQVIEWNESDELDWNLLDFDNHRNTQRYISELNKIYSSNAEFWDNDTCWDGFKWNTVDDADNNVFAFSRIDRKGNEILIVSNFSSQILRKYKIGVSEKYNYKILLNSDAKKFGGSGILNRNIKSIPESWNGFEYHIEITIPAFSTMYLTKK</sequence>
<organism evidence="12 13">
    <name type="scientific">Peptostreptococcus canis</name>
    <dbReference type="NCBI Taxonomy" id="1159213"/>
    <lineage>
        <taxon>Bacteria</taxon>
        <taxon>Bacillati</taxon>
        <taxon>Bacillota</taxon>
        <taxon>Clostridia</taxon>
        <taxon>Peptostreptococcales</taxon>
        <taxon>Peptostreptococcaceae</taxon>
        <taxon>Peptostreptococcus</taxon>
    </lineage>
</organism>
<dbReference type="HAMAP" id="MF_00685">
    <property type="entry name" value="GlgB"/>
    <property type="match status" value="1"/>
</dbReference>
<keyword evidence="7 10" id="KW-0808">Transferase</keyword>
<evidence type="ECO:0000256" key="4">
    <source>
        <dbReference type="ARBA" id="ARBA00009000"/>
    </source>
</evidence>
<dbReference type="SMART" id="SM00642">
    <property type="entry name" value="Aamy"/>
    <property type="match status" value="1"/>
</dbReference>
<keyword evidence="8 10" id="KW-0320">Glycogen biosynthesis</keyword>
<dbReference type="Gene3D" id="3.20.20.80">
    <property type="entry name" value="Glycosidases"/>
    <property type="match status" value="1"/>
</dbReference>
<dbReference type="SUPFAM" id="SSF81296">
    <property type="entry name" value="E set domains"/>
    <property type="match status" value="1"/>
</dbReference>
<dbReference type="CDD" id="cd11322">
    <property type="entry name" value="AmyAc_Glg_BE"/>
    <property type="match status" value="1"/>
</dbReference>
<dbReference type="InterPro" id="IPR004193">
    <property type="entry name" value="Glyco_hydro_13_N"/>
</dbReference>
<dbReference type="RefSeq" id="WP_185624827.1">
    <property type="nucleotide sequence ID" value="NZ_JABGBW010000014.1"/>
</dbReference>
<dbReference type="InterPro" id="IPR006407">
    <property type="entry name" value="GlgB"/>
</dbReference>
<dbReference type="InterPro" id="IPR017853">
    <property type="entry name" value="GH"/>
</dbReference>
<dbReference type="InterPro" id="IPR006048">
    <property type="entry name" value="A-amylase/branching_C"/>
</dbReference>
<keyword evidence="13" id="KW-1185">Reference proteome</keyword>
<dbReference type="InterPro" id="IPR006047">
    <property type="entry name" value="GH13_cat_dom"/>
</dbReference>
<feature type="active site" description="Proton donor" evidence="10">
    <location>
        <position position="356"/>
    </location>
</feature>
<evidence type="ECO:0000256" key="10">
    <source>
        <dbReference type="HAMAP-Rule" id="MF_00685"/>
    </source>
</evidence>
<keyword evidence="9 10" id="KW-0119">Carbohydrate metabolism</keyword>
<dbReference type="InterPro" id="IPR014756">
    <property type="entry name" value="Ig_E-set"/>
</dbReference>
<proteinExistence type="inferred from homology"/>
<evidence type="ECO:0000256" key="7">
    <source>
        <dbReference type="ARBA" id="ARBA00022679"/>
    </source>
</evidence>
<evidence type="ECO:0000256" key="2">
    <source>
        <dbReference type="ARBA" id="ARBA00002953"/>
    </source>
</evidence>
<dbReference type="InterPro" id="IPR013780">
    <property type="entry name" value="Glyco_hydro_b"/>
</dbReference>
<evidence type="ECO:0000256" key="5">
    <source>
        <dbReference type="ARBA" id="ARBA00022600"/>
    </source>
</evidence>
<dbReference type="Pfam" id="PF00128">
    <property type="entry name" value="Alpha-amylase"/>
    <property type="match status" value="1"/>
</dbReference>
<evidence type="ECO:0000313" key="12">
    <source>
        <dbReference type="EMBL" id="MBC2576807.1"/>
    </source>
</evidence>
<dbReference type="Pfam" id="PF02922">
    <property type="entry name" value="CBM_48"/>
    <property type="match status" value="1"/>
</dbReference>
<name>A0ABR6TN08_9FIRM</name>
<dbReference type="InterPro" id="IPR037439">
    <property type="entry name" value="Branching_enzy"/>
</dbReference>
<dbReference type="PANTHER" id="PTHR43651:SF3">
    <property type="entry name" value="1,4-ALPHA-GLUCAN-BRANCHING ENZYME"/>
    <property type="match status" value="1"/>
</dbReference>
<feature type="active site" description="Nucleophile" evidence="10">
    <location>
        <position position="303"/>
    </location>
</feature>
<dbReference type="GO" id="GO:0003844">
    <property type="term" value="F:1,4-alpha-glucan branching enzyme activity"/>
    <property type="evidence" value="ECO:0007669"/>
    <property type="project" value="UniProtKB-EC"/>
</dbReference>
<evidence type="ECO:0000256" key="3">
    <source>
        <dbReference type="ARBA" id="ARBA00004964"/>
    </source>
</evidence>
<evidence type="ECO:0000256" key="1">
    <source>
        <dbReference type="ARBA" id="ARBA00000826"/>
    </source>
</evidence>
<evidence type="ECO:0000256" key="9">
    <source>
        <dbReference type="ARBA" id="ARBA00023277"/>
    </source>
</evidence>
<dbReference type="Proteomes" id="UP000713904">
    <property type="component" value="Unassembled WGS sequence"/>
</dbReference>
<dbReference type="InterPro" id="IPR044143">
    <property type="entry name" value="GlgB_N_E_set_prok"/>
</dbReference>
<dbReference type="Pfam" id="PF02806">
    <property type="entry name" value="Alpha-amylase_C"/>
    <property type="match status" value="1"/>
</dbReference>
<comment type="function">
    <text evidence="2 10">Catalyzes the formation of the alpha-1,6-glucosidic linkages in glycogen by scission of a 1,4-alpha-linked oligosaccharide from growing alpha-1,4-glucan chains and the subsequent attachment of the oligosaccharide to the alpha-1,6 position.</text>
</comment>
<feature type="domain" description="Glycosyl hydrolase family 13 catalytic" evidence="11">
    <location>
        <begin position="146"/>
        <end position="497"/>
    </location>
</feature>
<protein>
    <recommendedName>
        <fullName evidence="10">1,4-alpha-glucan branching enzyme GlgB</fullName>
        <ecNumber evidence="10">2.4.1.18</ecNumber>
    </recommendedName>
    <alternativeName>
        <fullName evidence="10">1,4-alpha-D-glucan:1,4-alpha-D-glucan 6-glucosyl-transferase</fullName>
    </alternativeName>
    <alternativeName>
        <fullName evidence="10">Alpha-(1-&gt;4)-glucan branching enzyme</fullName>
    </alternativeName>
    <alternativeName>
        <fullName evidence="10">Glycogen branching enzyme</fullName>
        <shortName evidence="10">BE</shortName>
    </alternativeName>
</protein>